<comment type="caution">
    <text evidence="1">The sequence shown here is derived from an EMBL/GenBank/DDBJ whole genome shotgun (WGS) entry which is preliminary data.</text>
</comment>
<keyword evidence="2" id="KW-1185">Reference proteome</keyword>
<organism evidence="1 2">
    <name type="scientific">Alteromonas lipolytica</name>
    <dbReference type="NCBI Taxonomy" id="1856405"/>
    <lineage>
        <taxon>Bacteria</taxon>
        <taxon>Pseudomonadati</taxon>
        <taxon>Pseudomonadota</taxon>
        <taxon>Gammaproteobacteria</taxon>
        <taxon>Alteromonadales</taxon>
        <taxon>Alteromonadaceae</taxon>
        <taxon>Alteromonas/Salinimonas group</taxon>
        <taxon>Alteromonas</taxon>
    </lineage>
</organism>
<accession>A0A1E8FAP8</accession>
<evidence type="ECO:0000313" key="2">
    <source>
        <dbReference type="Proteomes" id="UP000176037"/>
    </source>
</evidence>
<sequence>MTEPTTHRVLFCMGINQNFMDATKEEMGDVWQAFSAMMKGIDELPGVTILGIMDDDRIQVGPSYDSPWTAYIMADVPDLETVIEACNFFRTTPVGDGTYSLWKYCKVEARIGRKLVVPE</sequence>
<name>A0A1E8FAP8_9ALTE</name>
<proteinExistence type="predicted"/>
<protein>
    <submittedName>
        <fullName evidence="1">IacB protein</fullName>
    </submittedName>
</protein>
<evidence type="ECO:0000313" key="1">
    <source>
        <dbReference type="EMBL" id="OFI33007.1"/>
    </source>
</evidence>
<dbReference type="Proteomes" id="UP000176037">
    <property type="component" value="Unassembled WGS sequence"/>
</dbReference>
<reference evidence="1 2" key="1">
    <citation type="submission" date="2016-09" db="EMBL/GenBank/DDBJ databases">
        <title>Alteromonas lipolytica, a new species isolated from sea water.</title>
        <authorList>
            <person name="Wu Y.-H."/>
            <person name="Cheng H."/>
            <person name="Xu X.-W."/>
        </authorList>
    </citation>
    <scope>NUCLEOTIDE SEQUENCE [LARGE SCALE GENOMIC DNA]</scope>
    <source>
        <strain evidence="1 2">JW12</strain>
    </source>
</reference>
<gene>
    <name evidence="1" type="ORF">BFC17_01665</name>
</gene>
<dbReference type="STRING" id="1856405.BFC17_01665"/>
<dbReference type="OrthoDB" id="7849477at2"/>
<dbReference type="AlphaFoldDB" id="A0A1E8FAP8"/>
<dbReference type="RefSeq" id="WP_070177384.1">
    <property type="nucleotide sequence ID" value="NZ_BMJR01000002.1"/>
</dbReference>
<dbReference type="EMBL" id="MJIC01000015">
    <property type="protein sequence ID" value="OFI33007.1"/>
    <property type="molecule type" value="Genomic_DNA"/>
</dbReference>